<dbReference type="PRINTS" id="PR00081">
    <property type="entry name" value="GDHRDH"/>
</dbReference>
<keyword evidence="4" id="KW-1185">Reference proteome</keyword>
<dbReference type="PANTHER" id="PTHR43180">
    <property type="entry name" value="3-OXOACYL-(ACYL-CARRIER-PROTEIN) REDUCTASE (AFU_ORTHOLOGUE AFUA_6G11210)"/>
    <property type="match status" value="1"/>
</dbReference>
<reference evidence="3 4" key="1">
    <citation type="submission" date="2023-01" db="EMBL/GenBank/DDBJ databases">
        <title>Analysis of 21 Apiospora genomes using comparative genomics revels a genus with tremendous synthesis potential of carbohydrate active enzymes and secondary metabolites.</title>
        <authorList>
            <person name="Sorensen T."/>
        </authorList>
    </citation>
    <scope>NUCLEOTIDE SEQUENCE [LARGE SCALE GENOMIC DNA]</scope>
    <source>
        <strain evidence="3 4">CBS 83171</strain>
    </source>
</reference>
<comment type="caution">
    <text evidence="3">The sequence shown here is derived from an EMBL/GenBank/DDBJ whole genome shotgun (WGS) entry which is preliminary data.</text>
</comment>
<gene>
    <name evidence="3" type="ORF">PG996_014009</name>
</gene>
<protein>
    <submittedName>
        <fullName evidence="3">2 5-dichloro-2 5-cyclohexadiene-1 4-diol dehydrogenase</fullName>
    </submittedName>
</protein>
<dbReference type="Proteomes" id="UP001446871">
    <property type="component" value="Unassembled WGS sequence"/>
</dbReference>
<name>A0ABR1TH32_9PEZI</name>
<dbReference type="EMBL" id="JAQQWM010000009">
    <property type="protein sequence ID" value="KAK8045945.1"/>
    <property type="molecule type" value="Genomic_DNA"/>
</dbReference>
<evidence type="ECO:0000313" key="4">
    <source>
        <dbReference type="Proteomes" id="UP001446871"/>
    </source>
</evidence>
<evidence type="ECO:0000256" key="1">
    <source>
        <dbReference type="ARBA" id="ARBA00006484"/>
    </source>
</evidence>
<keyword evidence="2" id="KW-0560">Oxidoreductase</keyword>
<sequence>MADITIHDEDLRKLRGKVIVVTGGSSGTGLATVELLLGLGAAVVSGDAQPPPAPQVIYPSEGSAAFFTYVPTDIRVWGDLVQLFRRAVKVHGRVDHVFASAGFPSLDDCFSSLSLDADGELKEPSHAVLDVNLKGTINTAAMAIHHMQTQDPQGGSVVLNSSITSPQRSDGVAHAVSQHGILGFSRGLRSSLSATALPIRVNVLMLGKISDKVVSGTAVARGAAHLMADITRHGHVVYVDNGQYREIEEAVILPAYRSVIGESESDDDAL</sequence>
<evidence type="ECO:0000256" key="2">
    <source>
        <dbReference type="ARBA" id="ARBA00023002"/>
    </source>
</evidence>
<dbReference type="SUPFAM" id="SSF51735">
    <property type="entry name" value="NAD(P)-binding Rossmann-fold domains"/>
    <property type="match status" value="1"/>
</dbReference>
<dbReference type="PANTHER" id="PTHR43180:SF10">
    <property type="entry name" value="NAD(P)-BINDING PROTEIN"/>
    <property type="match status" value="1"/>
</dbReference>
<dbReference type="Gene3D" id="3.40.50.720">
    <property type="entry name" value="NAD(P)-binding Rossmann-like Domain"/>
    <property type="match status" value="1"/>
</dbReference>
<organism evidence="3 4">
    <name type="scientific">Apiospora saccharicola</name>
    <dbReference type="NCBI Taxonomy" id="335842"/>
    <lineage>
        <taxon>Eukaryota</taxon>
        <taxon>Fungi</taxon>
        <taxon>Dikarya</taxon>
        <taxon>Ascomycota</taxon>
        <taxon>Pezizomycotina</taxon>
        <taxon>Sordariomycetes</taxon>
        <taxon>Xylariomycetidae</taxon>
        <taxon>Amphisphaeriales</taxon>
        <taxon>Apiosporaceae</taxon>
        <taxon>Apiospora</taxon>
    </lineage>
</organism>
<proteinExistence type="inferred from homology"/>
<comment type="similarity">
    <text evidence="1">Belongs to the short-chain dehydrogenases/reductases (SDR) family.</text>
</comment>
<dbReference type="Pfam" id="PF00106">
    <property type="entry name" value="adh_short"/>
    <property type="match status" value="1"/>
</dbReference>
<accession>A0ABR1TH32</accession>
<dbReference type="InterPro" id="IPR036291">
    <property type="entry name" value="NAD(P)-bd_dom_sf"/>
</dbReference>
<dbReference type="InterPro" id="IPR002347">
    <property type="entry name" value="SDR_fam"/>
</dbReference>
<evidence type="ECO:0000313" key="3">
    <source>
        <dbReference type="EMBL" id="KAK8045945.1"/>
    </source>
</evidence>